<sequence>MVSPGIRNVLVTGVVALVLYRCDPENSWVVTFAQATVLGHLFLGLFLNFYIRRLIKKNEDTATVRVPRSYYSWKRVPADQDEWLTMTTQEYDLEELKRTQHRFVLNAAFLGFAVFRIGATRAGILQGLLWIIQILESPLVQIYIFYKPATGLLARPFQKSTGLLDAVTRSFRGDATTTTTTENKKDN</sequence>
<dbReference type="GO" id="GO:0005783">
    <property type="term" value="C:endoplasmic reticulum"/>
    <property type="evidence" value="ECO:0007669"/>
    <property type="project" value="InterPro"/>
</dbReference>
<dbReference type="GO" id="GO:0005739">
    <property type="term" value="C:mitochondrion"/>
    <property type="evidence" value="ECO:0007669"/>
    <property type="project" value="TreeGrafter"/>
</dbReference>
<protein>
    <recommendedName>
        <fullName evidence="4">Inorganic phosphate transporter</fullName>
    </recommendedName>
</protein>
<feature type="transmembrane region" description="Helical" evidence="1">
    <location>
        <begin position="28"/>
        <end position="51"/>
    </location>
</feature>
<comment type="caution">
    <text evidence="2">The sequence shown here is derived from an EMBL/GenBank/DDBJ whole genome shotgun (WGS) entry which is preliminary data.</text>
</comment>
<keyword evidence="1" id="KW-0472">Membrane</keyword>
<keyword evidence="1" id="KW-0812">Transmembrane</keyword>
<reference evidence="2 3" key="1">
    <citation type="submission" date="2022-07" db="EMBL/GenBank/DDBJ databases">
        <title>Genome-wide signatures of adaptation to extreme environments.</title>
        <authorList>
            <person name="Cho C.H."/>
            <person name="Yoon H.S."/>
        </authorList>
    </citation>
    <scope>NUCLEOTIDE SEQUENCE [LARGE SCALE GENOMIC DNA]</scope>
    <source>
        <strain evidence="2 3">108.79 E11</strain>
    </source>
</reference>
<name>A0AAV9INM6_9RHOD</name>
<evidence type="ECO:0008006" key="4">
    <source>
        <dbReference type="Google" id="ProtNLM"/>
    </source>
</evidence>
<evidence type="ECO:0000313" key="3">
    <source>
        <dbReference type="Proteomes" id="UP001300502"/>
    </source>
</evidence>
<evidence type="ECO:0000313" key="2">
    <source>
        <dbReference type="EMBL" id="KAK4529025.1"/>
    </source>
</evidence>
<keyword evidence="3" id="KW-1185">Reference proteome</keyword>
<dbReference type="InterPro" id="IPR012098">
    <property type="entry name" value="SND3_fun"/>
</dbReference>
<evidence type="ECO:0000256" key="1">
    <source>
        <dbReference type="SAM" id="Phobius"/>
    </source>
</evidence>
<proteinExistence type="predicted"/>
<feature type="transmembrane region" description="Helical" evidence="1">
    <location>
        <begin position="103"/>
        <end position="122"/>
    </location>
</feature>
<keyword evidence="1" id="KW-1133">Transmembrane helix</keyword>
<organism evidence="2 3">
    <name type="scientific">Galdieria yellowstonensis</name>
    <dbReference type="NCBI Taxonomy" id="3028027"/>
    <lineage>
        <taxon>Eukaryota</taxon>
        <taxon>Rhodophyta</taxon>
        <taxon>Bangiophyceae</taxon>
        <taxon>Galdieriales</taxon>
        <taxon>Galdieriaceae</taxon>
        <taxon>Galdieria</taxon>
    </lineage>
</organism>
<dbReference type="AlphaFoldDB" id="A0AAV9INM6"/>
<dbReference type="Pfam" id="PF10032">
    <property type="entry name" value="Pho88"/>
    <property type="match status" value="1"/>
</dbReference>
<dbReference type="EMBL" id="JANCYU010000074">
    <property type="protein sequence ID" value="KAK4529025.1"/>
    <property type="molecule type" value="Genomic_DNA"/>
</dbReference>
<gene>
    <name evidence="2" type="ORF">GAYE_SCF72G6975</name>
</gene>
<dbReference type="GO" id="GO:0045047">
    <property type="term" value="P:protein targeting to ER"/>
    <property type="evidence" value="ECO:0007669"/>
    <property type="project" value="InterPro"/>
</dbReference>
<accession>A0AAV9INM6</accession>
<dbReference type="PANTHER" id="PTHR28112">
    <property type="entry name" value="SRP-INDEPENDENT TARGETING PROTEIN 3"/>
    <property type="match status" value="1"/>
</dbReference>
<dbReference type="PANTHER" id="PTHR28112:SF1">
    <property type="entry name" value="SRP-INDEPENDENT TARGETING PROTEIN 3"/>
    <property type="match status" value="1"/>
</dbReference>
<dbReference type="Proteomes" id="UP001300502">
    <property type="component" value="Unassembled WGS sequence"/>
</dbReference>